<dbReference type="OrthoDB" id="46988at2759"/>
<gene>
    <name evidence="17" type="primary">hacd4</name>
</gene>
<comment type="subcellular location">
    <subcellularLocation>
        <location evidence="15">Endoplasmic reticulum membrane</location>
        <topology evidence="15">Multi-pass membrane protein</topology>
    </subcellularLocation>
    <subcellularLocation>
        <location evidence="1">Membrane</location>
        <topology evidence="1">Multi-pass membrane protein</topology>
    </subcellularLocation>
</comment>
<dbReference type="RefSeq" id="XP_031440801.1">
    <property type="nucleotide sequence ID" value="XM_031584941.2"/>
</dbReference>
<protein>
    <recommendedName>
        <fullName evidence="4 15">Very-long-chain (3R)-3-hydroxyacyl-CoA dehydratase</fullName>
        <ecNumber evidence="4 15">4.2.1.134</ecNumber>
    </recommendedName>
</protein>
<keyword evidence="15" id="KW-0256">Endoplasmic reticulum</keyword>
<sequence length="224" mass="26056">MRCSIRLVYLLIYNLLQFSGSTWIFANMTARFLFFGRGAHPDMFYSVGVVMSLCQLLSMLEFFHIADSLEKARLLPRIIQVMERNLLLFVVFVSQEEFQSNPIVCVQFYLWNIAQLLRYPHTLLCLVSSTLSANTLWAHHTFSIPVYVLSVLTEGISIWQALPYFENGMYSIQLTAPVQVFIHFPYVLMAYLPLLAAAAMVTVWLLLKERKQQLDCWNKKLKRK</sequence>
<evidence type="ECO:0000313" key="17">
    <source>
        <dbReference type="RefSeq" id="XP_031440801.1"/>
    </source>
</evidence>
<evidence type="ECO:0000256" key="5">
    <source>
        <dbReference type="ARBA" id="ARBA00022516"/>
    </source>
</evidence>
<evidence type="ECO:0000256" key="12">
    <source>
        <dbReference type="ARBA" id="ARBA00023239"/>
    </source>
</evidence>
<comment type="pathway">
    <text evidence="2 15">Lipid metabolism; fatty acid biosynthesis.</text>
</comment>
<evidence type="ECO:0000256" key="10">
    <source>
        <dbReference type="ARBA" id="ARBA00023136"/>
    </source>
</evidence>
<dbReference type="GO" id="GO:0042761">
    <property type="term" value="P:very long-chain fatty acid biosynthetic process"/>
    <property type="evidence" value="ECO:0007669"/>
    <property type="project" value="TreeGrafter"/>
</dbReference>
<comment type="similarity">
    <text evidence="3 15">Belongs to the very long-chain fatty acids dehydratase HACD family.</text>
</comment>
<keyword evidence="8 15" id="KW-1133">Transmembrane helix</keyword>
<dbReference type="Proteomes" id="UP000515152">
    <property type="component" value="Chromosome 18"/>
</dbReference>
<feature type="transmembrane region" description="Helical" evidence="15">
    <location>
        <begin position="182"/>
        <end position="207"/>
    </location>
</feature>
<name>A0A6P8GSJ0_CLUHA</name>
<comment type="function">
    <text evidence="15">Catalyzes the third of the four reactions of the long-chain fatty acids elongation cycle. This endoplasmic reticulum-bound enzymatic process, allows the addition of two carbons to the chain of long- and very long-chain fatty acids/VLCFAs per cycle. This enzyme catalyzes the dehydration of the 3-hydroxyacyl-CoA intermediate into trans-2,3-enoyl-CoA, within each cycle of fatty acid elongation. Thereby, it participates to the production of VLCFAs of different chain lengths that are involved in multiple biological processes as precursors of membrane lipids and lipid mediators.</text>
</comment>
<dbReference type="GO" id="GO:0005789">
    <property type="term" value="C:endoplasmic reticulum membrane"/>
    <property type="evidence" value="ECO:0007669"/>
    <property type="project" value="UniProtKB-SubCell"/>
</dbReference>
<evidence type="ECO:0000256" key="3">
    <source>
        <dbReference type="ARBA" id="ARBA00007811"/>
    </source>
</evidence>
<accession>A0A6P8GSJ0</accession>
<dbReference type="GO" id="GO:0030497">
    <property type="term" value="P:fatty acid elongation"/>
    <property type="evidence" value="ECO:0007669"/>
    <property type="project" value="TreeGrafter"/>
</dbReference>
<evidence type="ECO:0000256" key="6">
    <source>
        <dbReference type="ARBA" id="ARBA00022692"/>
    </source>
</evidence>
<dbReference type="KEGG" id="char:105912806"/>
<keyword evidence="11 15" id="KW-0275">Fatty acid biosynthesis</keyword>
<comment type="catalytic activity">
    <reaction evidence="13">
        <text>(3R)-hydroxyhexadecanoyl-CoA = (2E)-hexadecenoyl-CoA + H2O</text>
        <dbReference type="Rhea" id="RHEA:39159"/>
        <dbReference type="ChEBI" id="CHEBI:15377"/>
        <dbReference type="ChEBI" id="CHEBI:61526"/>
        <dbReference type="ChEBI" id="CHEBI:74278"/>
    </reaction>
    <physiologicalReaction direction="left-to-right" evidence="13">
        <dbReference type="Rhea" id="RHEA:39160"/>
    </physiologicalReaction>
</comment>
<dbReference type="CTD" id="401494"/>
<feature type="transmembrane region" description="Helical" evidence="15">
    <location>
        <begin position="7"/>
        <end position="25"/>
    </location>
</feature>
<dbReference type="InterPro" id="IPR007482">
    <property type="entry name" value="Tyr_Pase-like_PTPLA"/>
</dbReference>
<evidence type="ECO:0000256" key="9">
    <source>
        <dbReference type="ARBA" id="ARBA00023098"/>
    </source>
</evidence>
<evidence type="ECO:0000256" key="7">
    <source>
        <dbReference type="ARBA" id="ARBA00022832"/>
    </source>
</evidence>
<dbReference type="PANTHER" id="PTHR11035">
    <property type="entry name" value="VERY-LONG-CHAIN (3R)-3-HYDROXYACYL-COA DEHYDRATASE"/>
    <property type="match status" value="1"/>
</dbReference>
<keyword evidence="6 15" id="KW-0812">Transmembrane</keyword>
<evidence type="ECO:0000256" key="14">
    <source>
        <dbReference type="ARBA" id="ARBA00023727"/>
    </source>
</evidence>
<dbReference type="Pfam" id="PF04387">
    <property type="entry name" value="PTPLA"/>
    <property type="match status" value="1"/>
</dbReference>
<keyword evidence="16" id="KW-1185">Reference proteome</keyword>
<keyword evidence="10 15" id="KW-0472">Membrane</keyword>
<dbReference type="AlphaFoldDB" id="A0A6P8GSJ0"/>
<dbReference type="GO" id="GO:0102158">
    <property type="term" value="F:very-long-chain (3R)-3-hydroxyacyl-CoA dehydratase activity"/>
    <property type="evidence" value="ECO:0007669"/>
    <property type="project" value="UniProtKB-EC"/>
</dbReference>
<proteinExistence type="inferred from homology"/>
<keyword evidence="9 15" id="KW-0443">Lipid metabolism</keyword>
<evidence type="ECO:0000256" key="1">
    <source>
        <dbReference type="ARBA" id="ARBA00004141"/>
    </source>
</evidence>
<keyword evidence="12 15" id="KW-0456">Lyase</keyword>
<feature type="transmembrane region" description="Helical" evidence="15">
    <location>
        <begin position="144"/>
        <end position="162"/>
    </location>
</feature>
<evidence type="ECO:0000256" key="15">
    <source>
        <dbReference type="RuleBase" id="RU363109"/>
    </source>
</evidence>
<dbReference type="GO" id="GO:0030148">
    <property type="term" value="P:sphingolipid biosynthetic process"/>
    <property type="evidence" value="ECO:0007669"/>
    <property type="project" value="TreeGrafter"/>
</dbReference>
<organism evidence="16 17">
    <name type="scientific">Clupea harengus</name>
    <name type="common">Atlantic herring</name>
    <dbReference type="NCBI Taxonomy" id="7950"/>
    <lineage>
        <taxon>Eukaryota</taxon>
        <taxon>Metazoa</taxon>
        <taxon>Chordata</taxon>
        <taxon>Craniata</taxon>
        <taxon>Vertebrata</taxon>
        <taxon>Euteleostomi</taxon>
        <taxon>Actinopterygii</taxon>
        <taxon>Neopterygii</taxon>
        <taxon>Teleostei</taxon>
        <taxon>Clupei</taxon>
        <taxon>Clupeiformes</taxon>
        <taxon>Clupeoidei</taxon>
        <taxon>Clupeidae</taxon>
        <taxon>Clupea</taxon>
    </lineage>
</organism>
<evidence type="ECO:0000313" key="16">
    <source>
        <dbReference type="Proteomes" id="UP000515152"/>
    </source>
</evidence>
<evidence type="ECO:0000256" key="13">
    <source>
        <dbReference type="ARBA" id="ARBA00023688"/>
    </source>
</evidence>
<evidence type="ECO:0000256" key="8">
    <source>
        <dbReference type="ARBA" id="ARBA00022989"/>
    </source>
</evidence>
<dbReference type="PANTHER" id="PTHR11035:SF16">
    <property type="entry name" value="VERY-LONG-CHAIN (3R)-3-HYDROXYACYL-COA DEHYDRATASE 4"/>
    <property type="match status" value="1"/>
</dbReference>
<evidence type="ECO:0000256" key="11">
    <source>
        <dbReference type="ARBA" id="ARBA00023160"/>
    </source>
</evidence>
<evidence type="ECO:0000256" key="4">
    <source>
        <dbReference type="ARBA" id="ARBA00013122"/>
    </source>
</evidence>
<comment type="caution">
    <text evidence="15">Lacks conserved residue(s) required for the propagation of feature annotation.</text>
</comment>
<keyword evidence="7 15" id="KW-0276">Fatty acid metabolism</keyword>
<dbReference type="GeneID" id="105912806"/>
<comment type="catalytic activity">
    <reaction evidence="14">
        <text>a very-long-chain (3R)-3-hydroxyacyl-CoA = a very-long-chain (2E)-enoyl-CoA + H2O</text>
        <dbReference type="Rhea" id="RHEA:45812"/>
        <dbReference type="ChEBI" id="CHEBI:15377"/>
        <dbReference type="ChEBI" id="CHEBI:83728"/>
        <dbReference type="ChEBI" id="CHEBI:85440"/>
        <dbReference type="EC" id="4.2.1.134"/>
    </reaction>
    <physiologicalReaction direction="left-to-right" evidence="14">
        <dbReference type="Rhea" id="RHEA:45813"/>
    </physiologicalReaction>
</comment>
<evidence type="ECO:0000256" key="2">
    <source>
        <dbReference type="ARBA" id="ARBA00005194"/>
    </source>
</evidence>
<reference evidence="17" key="1">
    <citation type="submission" date="2025-08" db="UniProtKB">
        <authorList>
            <consortium name="RefSeq"/>
        </authorList>
    </citation>
    <scope>IDENTIFICATION</scope>
</reference>
<keyword evidence="5 15" id="KW-0444">Lipid biosynthesis</keyword>
<dbReference type="EC" id="4.2.1.134" evidence="4 15"/>
<dbReference type="UniPathway" id="UPA00094"/>
<feature type="transmembrane region" description="Helical" evidence="15">
    <location>
        <begin position="45"/>
        <end position="65"/>
    </location>
</feature>